<dbReference type="RefSeq" id="WP_258550642.1">
    <property type="nucleotide sequence ID" value="NZ_JBNNVF010000001.1"/>
</dbReference>
<gene>
    <name evidence="1" type="ORF">DET55_108174</name>
</gene>
<name>A0A3D9VHC3_BACMY</name>
<protein>
    <submittedName>
        <fullName evidence="1">Uncharacterized protein</fullName>
    </submittedName>
</protein>
<evidence type="ECO:0000313" key="1">
    <source>
        <dbReference type="EMBL" id="REF38545.1"/>
    </source>
</evidence>
<sequence>MEEYLESILEEVETNSQEELSLEDATAMHTLAFVLAGEMTSM</sequence>
<accession>A0A3D9VHC3</accession>
<organism evidence="1 2">
    <name type="scientific">Bacillus mycoides</name>
    <dbReference type="NCBI Taxonomy" id="1405"/>
    <lineage>
        <taxon>Bacteria</taxon>
        <taxon>Bacillati</taxon>
        <taxon>Bacillota</taxon>
        <taxon>Bacilli</taxon>
        <taxon>Bacillales</taxon>
        <taxon>Bacillaceae</taxon>
        <taxon>Bacillus</taxon>
        <taxon>Bacillus cereus group</taxon>
    </lineage>
</organism>
<proteinExistence type="predicted"/>
<comment type="caution">
    <text evidence="1">The sequence shown here is derived from an EMBL/GenBank/DDBJ whole genome shotgun (WGS) entry which is preliminary data.</text>
</comment>
<dbReference type="EMBL" id="QTTY01000008">
    <property type="protein sequence ID" value="REF38545.1"/>
    <property type="molecule type" value="Genomic_DNA"/>
</dbReference>
<dbReference type="Proteomes" id="UP000256530">
    <property type="component" value="Unassembled WGS sequence"/>
</dbReference>
<reference evidence="1 2" key="1">
    <citation type="submission" date="2018-08" db="EMBL/GenBank/DDBJ databases">
        <title>Freshwater and sediment microbial communities from various areas in North America, analyzing microbe dynamics in response to fracking.</title>
        <authorList>
            <person name="Lamendella R."/>
        </authorList>
    </citation>
    <scope>NUCLEOTIDE SEQUENCE [LARGE SCALE GENOMIC DNA]</scope>
    <source>
        <strain evidence="1 2">DB-1</strain>
    </source>
</reference>
<dbReference type="AlphaFoldDB" id="A0A3D9VHC3"/>
<evidence type="ECO:0000313" key="2">
    <source>
        <dbReference type="Proteomes" id="UP000256530"/>
    </source>
</evidence>